<dbReference type="Pfam" id="PF01557">
    <property type="entry name" value="FAA_hydrolase"/>
    <property type="match status" value="1"/>
</dbReference>
<dbReference type="PANTHER" id="PTHR11820:SF7">
    <property type="entry name" value="ACYLPYRUVASE FAHD1, MITOCHONDRIAL"/>
    <property type="match status" value="1"/>
</dbReference>
<proteinExistence type="predicted"/>
<keyword evidence="1" id="KW-0479">Metal-binding</keyword>
<evidence type="ECO:0000259" key="2">
    <source>
        <dbReference type="Pfam" id="PF01557"/>
    </source>
</evidence>
<dbReference type="Gene3D" id="3.90.850.10">
    <property type="entry name" value="Fumarylacetoacetase-like, C-terminal domain"/>
    <property type="match status" value="1"/>
</dbReference>
<dbReference type="GO" id="GO:0018773">
    <property type="term" value="F:acetylpyruvate hydrolase activity"/>
    <property type="evidence" value="ECO:0007669"/>
    <property type="project" value="TreeGrafter"/>
</dbReference>
<evidence type="ECO:0000313" key="3">
    <source>
        <dbReference type="EMBL" id="SUO94109.1"/>
    </source>
</evidence>
<keyword evidence="4" id="KW-1185">Reference proteome</keyword>
<organism evidence="3 4">
    <name type="scientific">Suttonella ornithocola</name>
    <dbReference type="NCBI Taxonomy" id="279832"/>
    <lineage>
        <taxon>Bacteria</taxon>
        <taxon>Pseudomonadati</taxon>
        <taxon>Pseudomonadota</taxon>
        <taxon>Gammaproteobacteria</taxon>
        <taxon>Cardiobacteriales</taxon>
        <taxon>Cardiobacteriaceae</taxon>
        <taxon>Suttonella</taxon>
    </lineage>
</organism>
<dbReference type="PANTHER" id="PTHR11820">
    <property type="entry name" value="ACYLPYRUVASE"/>
    <property type="match status" value="1"/>
</dbReference>
<dbReference type="Proteomes" id="UP000254601">
    <property type="component" value="Unassembled WGS sequence"/>
</dbReference>
<accession>A0A380MN99</accession>
<dbReference type="InterPro" id="IPR036663">
    <property type="entry name" value="Fumarylacetoacetase_C_sf"/>
</dbReference>
<dbReference type="InterPro" id="IPR011234">
    <property type="entry name" value="Fumarylacetoacetase-like_C"/>
</dbReference>
<sequence>MELTFTNGEPQALGTIFCVGRNYAAHIEELGNQRPEEPLIFTKPATALNTSDTIVLPSFSQDIHYETEIVVLIGKGGKNIAAEDTEQHIGGWGIGLDLTARDKQTQLKNQGASWELAKGFDGAACVSEFLDADAFKLDEAILFSLTVNDETRQQGNSQMMLFPIAEQIAFLSQYFTLRRGDILFTGTPKGVGKLHPNDELNLVLGNQQICKHYRVATHE</sequence>
<dbReference type="EMBL" id="UHIC01000001">
    <property type="protein sequence ID" value="SUO94109.1"/>
    <property type="molecule type" value="Genomic_DNA"/>
</dbReference>
<dbReference type="RefSeq" id="WP_072576356.1">
    <property type="nucleotide sequence ID" value="NZ_LWHB01000065.1"/>
</dbReference>
<feature type="domain" description="Fumarylacetoacetase-like C-terminal" evidence="2">
    <location>
        <begin position="15"/>
        <end position="201"/>
    </location>
</feature>
<dbReference type="SUPFAM" id="SSF56529">
    <property type="entry name" value="FAH"/>
    <property type="match status" value="1"/>
</dbReference>
<dbReference type="GO" id="GO:0046872">
    <property type="term" value="F:metal ion binding"/>
    <property type="evidence" value="ECO:0007669"/>
    <property type="project" value="UniProtKB-KW"/>
</dbReference>
<evidence type="ECO:0000313" key="4">
    <source>
        <dbReference type="Proteomes" id="UP000254601"/>
    </source>
</evidence>
<dbReference type="OrthoDB" id="9805307at2"/>
<gene>
    <name evidence="3" type="primary">ycgM</name>
    <name evidence="3" type="ORF">NCTC13337_00575</name>
</gene>
<protein>
    <submittedName>
        <fullName evidence="3">2-keto-4-pentenoate hydratase/2-oxohepta-3-ene-1,7-dioic acid hydratase (Catechol pathway)</fullName>
    </submittedName>
</protein>
<evidence type="ECO:0000256" key="1">
    <source>
        <dbReference type="ARBA" id="ARBA00022723"/>
    </source>
</evidence>
<dbReference type="AlphaFoldDB" id="A0A380MN99"/>
<name>A0A380MN99_9GAMM</name>
<reference evidence="3 4" key="1">
    <citation type="submission" date="2018-06" db="EMBL/GenBank/DDBJ databases">
        <authorList>
            <consortium name="Pathogen Informatics"/>
            <person name="Doyle S."/>
        </authorList>
    </citation>
    <scope>NUCLEOTIDE SEQUENCE [LARGE SCALE GENOMIC DNA]</scope>
    <source>
        <strain evidence="3 4">NCTC13337</strain>
    </source>
</reference>